<organism evidence="8 9">
    <name type="scientific">Alkalimonas amylolytica</name>
    <dbReference type="NCBI Taxonomy" id="152573"/>
    <lineage>
        <taxon>Bacteria</taxon>
        <taxon>Pseudomonadati</taxon>
        <taxon>Pseudomonadota</taxon>
        <taxon>Gammaproteobacteria</taxon>
        <taxon>Alkalimonas</taxon>
    </lineage>
</organism>
<dbReference type="SUPFAM" id="SSF53383">
    <property type="entry name" value="PLP-dependent transferases"/>
    <property type="match status" value="1"/>
</dbReference>
<evidence type="ECO:0000313" key="9">
    <source>
        <dbReference type="Proteomes" id="UP000198773"/>
    </source>
</evidence>
<dbReference type="InterPro" id="IPR015421">
    <property type="entry name" value="PyrdxlP-dep_Trfase_major"/>
</dbReference>
<comment type="subunit">
    <text evidence="3">Homotetramer.</text>
</comment>
<feature type="modified residue" description="N6-(pyridoxal phosphate)lysine" evidence="6">
    <location>
        <position position="205"/>
    </location>
</feature>
<evidence type="ECO:0000313" key="8">
    <source>
        <dbReference type="EMBL" id="SEA50259.1"/>
    </source>
</evidence>
<dbReference type="InterPro" id="IPR023603">
    <property type="entry name" value="Low_specificity_L-TA-like"/>
</dbReference>
<feature type="domain" description="Aromatic amino acid beta-eliminating lyase/threonine aldolase" evidence="7">
    <location>
        <begin position="3"/>
        <end position="276"/>
    </location>
</feature>
<dbReference type="GO" id="GO:0006567">
    <property type="term" value="P:L-threonine catabolic process"/>
    <property type="evidence" value="ECO:0007669"/>
    <property type="project" value="TreeGrafter"/>
</dbReference>
<accession>A0A1H4BQ56</accession>
<evidence type="ECO:0000256" key="3">
    <source>
        <dbReference type="ARBA" id="ARBA00011881"/>
    </source>
</evidence>
<dbReference type="STRING" id="152573.SAMN04488051_103469"/>
<dbReference type="Gene3D" id="3.90.1150.10">
    <property type="entry name" value="Aspartate Aminotransferase, domain 1"/>
    <property type="match status" value="1"/>
</dbReference>
<keyword evidence="4" id="KW-0663">Pyridoxal phosphate</keyword>
<dbReference type="PANTHER" id="PTHR48097">
    <property type="entry name" value="L-THREONINE ALDOLASE-RELATED"/>
    <property type="match status" value="1"/>
</dbReference>
<dbReference type="GO" id="GO:0008732">
    <property type="term" value="F:L-allo-threonine aldolase activity"/>
    <property type="evidence" value="ECO:0007669"/>
    <property type="project" value="TreeGrafter"/>
</dbReference>
<evidence type="ECO:0000256" key="5">
    <source>
        <dbReference type="ARBA" id="ARBA00023239"/>
    </source>
</evidence>
<evidence type="ECO:0000259" key="7">
    <source>
        <dbReference type="Pfam" id="PF01212"/>
    </source>
</evidence>
<dbReference type="NCBIfam" id="NF041359">
    <property type="entry name" value="GntG_guanitoxin"/>
    <property type="match status" value="1"/>
</dbReference>
<protein>
    <submittedName>
        <fullName evidence="8">L-threonine aldolase</fullName>
    </submittedName>
</protein>
<dbReference type="Pfam" id="PF01212">
    <property type="entry name" value="Beta_elim_lyase"/>
    <property type="match status" value="1"/>
</dbReference>
<evidence type="ECO:0000256" key="6">
    <source>
        <dbReference type="PIRSR" id="PIRSR017617-1"/>
    </source>
</evidence>
<comment type="cofactor">
    <cofactor evidence="1">
        <name>pyridoxal 5'-phosphate</name>
        <dbReference type="ChEBI" id="CHEBI:597326"/>
    </cofactor>
</comment>
<evidence type="ECO:0000256" key="2">
    <source>
        <dbReference type="ARBA" id="ARBA00006966"/>
    </source>
</evidence>
<dbReference type="NCBIfam" id="NF007825">
    <property type="entry name" value="PRK10534.1"/>
    <property type="match status" value="1"/>
</dbReference>
<proteinExistence type="inferred from homology"/>
<dbReference type="InterPro" id="IPR015422">
    <property type="entry name" value="PyrdxlP-dep_Trfase_small"/>
</dbReference>
<keyword evidence="5" id="KW-0456">Lyase</keyword>
<dbReference type="GO" id="GO:0006545">
    <property type="term" value="P:glycine biosynthetic process"/>
    <property type="evidence" value="ECO:0007669"/>
    <property type="project" value="TreeGrafter"/>
</dbReference>
<evidence type="ECO:0000256" key="4">
    <source>
        <dbReference type="ARBA" id="ARBA00022898"/>
    </source>
</evidence>
<dbReference type="Proteomes" id="UP000198773">
    <property type="component" value="Unassembled WGS sequence"/>
</dbReference>
<dbReference type="Gene3D" id="3.40.640.10">
    <property type="entry name" value="Type I PLP-dependent aspartate aminotransferase-like (Major domain)"/>
    <property type="match status" value="1"/>
</dbReference>
<dbReference type="GO" id="GO:0005829">
    <property type="term" value="C:cytosol"/>
    <property type="evidence" value="ECO:0007669"/>
    <property type="project" value="TreeGrafter"/>
</dbReference>
<dbReference type="RefSeq" id="WP_091341876.1">
    <property type="nucleotide sequence ID" value="NZ_FNRM01000003.1"/>
</dbReference>
<dbReference type="PIRSF" id="PIRSF017617">
    <property type="entry name" value="Thr_aldolase"/>
    <property type="match status" value="1"/>
</dbReference>
<dbReference type="AlphaFoldDB" id="A0A1H4BQ56"/>
<dbReference type="EMBL" id="FNRM01000003">
    <property type="protein sequence ID" value="SEA50259.1"/>
    <property type="molecule type" value="Genomic_DNA"/>
</dbReference>
<sequence>MIDFRSDTVTKPTAGMKAAMMDAELGDDVFSDDPTTNALQDWAAAQLGFEAALFASSGTQTNLLAMMSHCQRGDEVILGQDWHTYRWEGGGAAVLGSIQPQPLAVQADGSLLLEDIAAAIKPDDPHFARTRLVVVENTIAGKVLSPEYMTSVAKLARQHQLACHIDGARLMNAATRLAAERERDVWQMARQLCQGYDSLSLCLSKGLGAPVGSLLLGSKEVIGRARRLRKMLGGGMRQTGLLAAAGHYALQHQVLRLADDHTHCQQLAGGIQQLAERYACWQGKLRLQPVQTNILFCDMAPPLAAALLPYLKQQGVLLSGSNYSHGGTEWHRLRWVCHLDIQAADIARTLALLENFSRQYASHE</sequence>
<name>A0A1H4BQ56_ALKAM</name>
<comment type="similarity">
    <text evidence="2">Belongs to the threonine aldolase family.</text>
</comment>
<dbReference type="InterPro" id="IPR015424">
    <property type="entry name" value="PyrdxlP-dep_Trfase"/>
</dbReference>
<keyword evidence="9" id="KW-1185">Reference proteome</keyword>
<dbReference type="FunFam" id="3.40.640.10:FF:000030">
    <property type="entry name" value="Low-specificity L-threonine aldolase"/>
    <property type="match status" value="1"/>
</dbReference>
<evidence type="ECO:0000256" key="1">
    <source>
        <dbReference type="ARBA" id="ARBA00001933"/>
    </source>
</evidence>
<reference evidence="8 9" key="1">
    <citation type="submission" date="2016-10" db="EMBL/GenBank/DDBJ databases">
        <authorList>
            <person name="de Groot N.N."/>
        </authorList>
    </citation>
    <scope>NUCLEOTIDE SEQUENCE [LARGE SCALE GENOMIC DNA]</scope>
    <source>
        <strain evidence="8 9">CGMCC 1.3430</strain>
    </source>
</reference>
<gene>
    <name evidence="8" type="ORF">SAMN04488051_103469</name>
</gene>
<dbReference type="OrthoDB" id="9774495at2"/>
<dbReference type="PANTHER" id="PTHR48097:SF9">
    <property type="entry name" value="L-THREONINE ALDOLASE"/>
    <property type="match status" value="1"/>
</dbReference>
<dbReference type="InterPro" id="IPR001597">
    <property type="entry name" value="ArAA_b-elim_lyase/Thr_aldolase"/>
</dbReference>